<gene>
    <name evidence="6" type="ORF">H310_09991</name>
</gene>
<dbReference type="AlphaFoldDB" id="A0A024TV26"/>
<dbReference type="GeneID" id="20087041"/>
<evidence type="ECO:0000256" key="1">
    <source>
        <dbReference type="ARBA" id="ARBA00022723"/>
    </source>
</evidence>
<dbReference type="VEuPathDB" id="FungiDB:H310_09991"/>
<sequence>MQEGTKKCSRCREQRYCSRECQQRDWKSHKRMCGKPVSPFVEWHVDLSRERVYERFVVSFQLRVEDEYVLAGNLVGEYGEQAGDEPCAPQFQRYLERAKAKKVFPPDWTSDDDRKLMEVAGQHIHFAVEKHDVMEKYGNLEPMVVRLLAEHILGPVGTWV</sequence>
<keyword evidence="3" id="KW-0862">Zinc</keyword>
<keyword evidence="2 4" id="KW-0863">Zinc-finger</keyword>
<dbReference type="RefSeq" id="XP_008874448.1">
    <property type="nucleotide sequence ID" value="XM_008876226.1"/>
</dbReference>
<dbReference type="Gene3D" id="6.10.140.2220">
    <property type="match status" value="1"/>
</dbReference>
<dbReference type="InterPro" id="IPR002893">
    <property type="entry name" value="Znf_MYND"/>
</dbReference>
<dbReference type="PROSITE" id="PS50865">
    <property type="entry name" value="ZF_MYND_2"/>
    <property type="match status" value="1"/>
</dbReference>
<evidence type="ECO:0000256" key="4">
    <source>
        <dbReference type="PROSITE-ProRule" id="PRU00134"/>
    </source>
</evidence>
<name>A0A024TV26_9STRA</name>
<dbReference type="GO" id="GO:0008270">
    <property type="term" value="F:zinc ion binding"/>
    <property type="evidence" value="ECO:0007669"/>
    <property type="project" value="UniProtKB-KW"/>
</dbReference>
<dbReference type="STRING" id="157072.A0A024TV26"/>
<dbReference type="OrthoDB" id="432970at2759"/>
<evidence type="ECO:0000313" key="6">
    <source>
        <dbReference type="EMBL" id="ETV97202.1"/>
    </source>
</evidence>
<evidence type="ECO:0000256" key="3">
    <source>
        <dbReference type="ARBA" id="ARBA00022833"/>
    </source>
</evidence>
<dbReference type="eggNOG" id="ENOG502S05G">
    <property type="taxonomic scope" value="Eukaryota"/>
</dbReference>
<dbReference type="SUPFAM" id="SSF144232">
    <property type="entry name" value="HIT/MYND zinc finger-like"/>
    <property type="match status" value="1"/>
</dbReference>
<organism evidence="6">
    <name type="scientific">Aphanomyces invadans</name>
    <dbReference type="NCBI Taxonomy" id="157072"/>
    <lineage>
        <taxon>Eukaryota</taxon>
        <taxon>Sar</taxon>
        <taxon>Stramenopiles</taxon>
        <taxon>Oomycota</taxon>
        <taxon>Saprolegniomycetes</taxon>
        <taxon>Saprolegniales</taxon>
        <taxon>Verrucalvaceae</taxon>
        <taxon>Aphanomyces</taxon>
    </lineage>
</organism>
<proteinExistence type="predicted"/>
<reference evidence="6" key="1">
    <citation type="submission" date="2013-12" db="EMBL/GenBank/DDBJ databases">
        <title>The Genome Sequence of Aphanomyces invadans NJM9701.</title>
        <authorList>
            <consortium name="The Broad Institute Genomics Platform"/>
            <person name="Russ C."/>
            <person name="Tyler B."/>
            <person name="van West P."/>
            <person name="Dieguez-Uribeondo J."/>
            <person name="Young S.K."/>
            <person name="Zeng Q."/>
            <person name="Gargeya S."/>
            <person name="Fitzgerald M."/>
            <person name="Abouelleil A."/>
            <person name="Alvarado L."/>
            <person name="Chapman S.B."/>
            <person name="Gainer-Dewar J."/>
            <person name="Goldberg J."/>
            <person name="Griggs A."/>
            <person name="Gujja S."/>
            <person name="Hansen M."/>
            <person name="Howarth C."/>
            <person name="Imamovic A."/>
            <person name="Ireland A."/>
            <person name="Larimer J."/>
            <person name="McCowan C."/>
            <person name="Murphy C."/>
            <person name="Pearson M."/>
            <person name="Poon T.W."/>
            <person name="Priest M."/>
            <person name="Roberts A."/>
            <person name="Saif S."/>
            <person name="Shea T."/>
            <person name="Sykes S."/>
            <person name="Wortman J."/>
            <person name="Nusbaum C."/>
            <person name="Birren B."/>
        </authorList>
    </citation>
    <scope>NUCLEOTIDE SEQUENCE [LARGE SCALE GENOMIC DNA]</scope>
    <source>
        <strain evidence="6">NJM9701</strain>
    </source>
</reference>
<keyword evidence="1" id="KW-0479">Metal-binding</keyword>
<evidence type="ECO:0000256" key="2">
    <source>
        <dbReference type="ARBA" id="ARBA00022771"/>
    </source>
</evidence>
<feature type="domain" description="MYND-type" evidence="5">
    <location>
        <begin position="1"/>
        <end position="33"/>
    </location>
</feature>
<evidence type="ECO:0000259" key="5">
    <source>
        <dbReference type="PROSITE" id="PS50865"/>
    </source>
</evidence>
<protein>
    <recommendedName>
        <fullName evidence="5">MYND-type domain-containing protein</fullName>
    </recommendedName>
</protein>
<dbReference type="EMBL" id="KI913974">
    <property type="protein sequence ID" value="ETV97202.1"/>
    <property type="molecule type" value="Genomic_DNA"/>
</dbReference>
<accession>A0A024TV26</accession>
<dbReference type="Pfam" id="PF01753">
    <property type="entry name" value="zf-MYND"/>
    <property type="match status" value="1"/>
</dbReference>